<dbReference type="CDD" id="cd07377">
    <property type="entry name" value="WHTH_GntR"/>
    <property type="match status" value="1"/>
</dbReference>
<dbReference type="SUPFAM" id="SSF46785">
    <property type="entry name" value="Winged helix' DNA-binding domain"/>
    <property type="match status" value="1"/>
</dbReference>
<reference evidence="5 6" key="1">
    <citation type="submission" date="2023-04" db="EMBL/GenBank/DDBJ databases">
        <title>Forest soil microbial communities from Buena Vista Peninsula, Colon Province, Panama.</title>
        <authorList>
            <person name="Bouskill N."/>
        </authorList>
    </citation>
    <scope>NUCLEOTIDE SEQUENCE [LARGE SCALE GENOMIC DNA]</scope>
    <source>
        <strain evidence="5 6">AC80</strain>
    </source>
</reference>
<gene>
    <name evidence="5" type="ORF">M2272_002629</name>
</gene>
<comment type="caution">
    <text evidence="5">The sequence shown here is derived from an EMBL/GenBank/DDBJ whole genome shotgun (WGS) entry which is preliminary data.</text>
</comment>
<dbReference type="EMBL" id="JARXVE010000003">
    <property type="protein sequence ID" value="MDH6195989.1"/>
    <property type="molecule type" value="Genomic_DNA"/>
</dbReference>
<proteinExistence type="predicted"/>
<evidence type="ECO:0000313" key="6">
    <source>
        <dbReference type="Proteomes" id="UP001160130"/>
    </source>
</evidence>
<dbReference type="Pfam" id="PF07729">
    <property type="entry name" value="FCD"/>
    <property type="match status" value="1"/>
</dbReference>
<evidence type="ECO:0000256" key="1">
    <source>
        <dbReference type="ARBA" id="ARBA00023015"/>
    </source>
</evidence>
<dbReference type="Pfam" id="PF00392">
    <property type="entry name" value="GntR"/>
    <property type="match status" value="1"/>
</dbReference>
<keyword evidence="3" id="KW-0804">Transcription</keyword>
<name>A0ABT6KZ74_9MYCO</name>
<sequence length="269" mass="29218">MVNPLTNQSFMAMRGLPDRYPEGVISPTPQRMTEVILSSVQGVNPFEEALERVLYAIQLGIFVQGQRLPPERELSTQLGVSRMTLRSVIRSLQETGYIASKPGRYGGSFVVWEPSGHTSIALDAAKRDLLLDAMVFRTVVEPGAVELAARREKSDAEIEELRLRLGEVSTAGPGQYRVADCRFHVTLAALSGSNSLTKAVADIQMSLDDLLRAVPYMDKAIAHAQDQHVQIAEAVIAGDAARAKDIMTTHIEATATLVRGFMSSVAAQG</sequence>
<dbReference type="InterPro" id="IPR000524">
    <property type="entry name" value="Tscrpt_reg_HTH_GntR"/>
</dbReference>
<dbReference type="SUPFAM" id="SSF48008">
    <property type="entry name" value="GntR ligand-binding domain-like"/>
    <property type="match status" value="1"/>
</dbReference>
<dbReference type="SMART" id="SM00345">
    <property type="entry name" value="HTH_GNTR"/>
    <property type="match status" value="1"/>
</dbReference>
<dbReference type="InterPro" id="IPR036390">
    <property type="entry name" value="WH_DNA-bd_sf"/>
</dbReference>
<evidence type="ECO:0000259" key="4">
    <source>
        <dbReference type="PROSITE" id="PS50949"/>
    </source>
</evidence>
<dbReference type="SMART" id="SM00895">
    <property type="entry name" value="FCD"/>
    <property type="match status" value="1"/>
</dbReference>
<keyword evidence="1" id="KW-0805">Transcription regulation</keyword>
<dbReference type="Gene3D" id="1.20.120.530">
    <property type="entry name" value="GntR ligand-binding domain-like"/>
    <property type="match status" value="1"/>
</dbReference>
<dbReference type="PROSITE" id="PS50949">
    <property type="entry name" value="HTH_GNTR"/>
    <property type="match status" value="1"/>
</dbReference>
<dbReference type="PANTHER" id="PTHR43537:SF24">
    <property type="entry name" value="GLUCONATE OPERON TRANSCRIPTIONAL REPRESSOR"/>
    <property type="match status" value="1"/>
</dbReference>
<organism evidence="5 6">
    <name type="scientific">Mycolicibacterium frederiksbergense</name>
    <dbReference type="NCBI Taxonomy" id="117567"/>
    <lineage>
        <taxon>Bacteria</taxon>
        <taxon>Bacillati</taxon>
        <taxon>Actinomycetota</taxon>
        <taxon>Actinomycetes</taxon>
        <taxon>Mycobacteriales</taxon>
        <taxon>Mycobacteriaceae</taxon>
        <taxon>Mycolicibacterium</taxon>
    </lineage>
</organism>
<evidence type="ECO:0000256" key="2">
    <source>
        <dbReference type="ARBA" id="ARBA00023125"/>
    </source>
</evidence>
<dbReference type="PRINTS" id="PR00035">
    <property type="entry name" value="HTHGNTR"/>
</dbReference>
<dbReference type="Proteomes" id="UP001160130">
    <property type="component" value="Unassembled WGS sequence"/>
</dbReference>
<dbReference type="InterPro" id="IPR008920">
    <property type="entry name" value="TF_FadR/GntR_C"/>
</dbReference>
<keyword evidence="6" id="KW-1185">Reference proteome</keyword>
<dbReference type="PANTHER" id="PTHR43537">
    <property type="entry name" value="TRANSCRIPTIONAL REGULATOR, GNTR FAMILY"/>
    <property type="match status" value="1"/>
</dbReference>
<feature type="domain" description="HTH gntR-type" evidence="4">
    <location>
        <begin position="43"/>
        <end position="113"/>
    </location>
</feature>
<protein>
    <submittedName>
        <fullName evidence="5">DNA-binding FadR family transcriptional regulator</fullName>
    </submittedName>
</protein>
<dbReference type="InterPro" id="IPR011711">
    <property type="entry name" value="GntR_C"/>
</dbReference>
<dbReference type="InterPro" id="IPR036388">
    <property type="entry name" value="WH-like_DNA-bd_sf"/>
</dbReference>
<dbReference type="Gene3D" id="1.10.10.10">
    <property type="entry name" value="Winged helix-like DNA-binding domain superfamily/Winged helix DNA-binding domain"/>
    <property type="match status" value="1"/>
</dbReference>
<keyword evidence="2 5" id="KW-0238">DNA-binding</keyword>
<dbReference type="GO" id="GO:0003677">
    <property type="term" value="F:DNA binding"/>
    <property type="evidence" value="ECO:0007669"/>
    <property type="project" value="UniProtKB-KW"/>
</dbReference>
<accession>A0ABT6KZ74</accession>
<evidence type="ECO:0000256" key="3">
    <source>
        <dbReference type="ARBA" id="ARBA00023163"/>
    </source>
</evidence>
<evidence type="ECO:0000313" key="5">
    <source>
        <dbReference type="EMBL" id="MDH6195989.1"/>
    </source>
</evidence>